<feature type="domain" description="Bacterial spore germination immunoglobulin-like" evidence="1">
    <location>
        <begin position="2"/>
        <end position="77"/>
    </location>
</feature>
<protein>
    <recommendedName>
        <fullName evidence="1">Bacterial spore germination immunoglobulin-like domain-containing protein</fullName>
    </recommendedName>
</protein>
<dbReference type="InterPro" id="IPR018911">
    <property type="entry name" value="Gmad2_Ig-like_dom"/>
</dbReference>
<proteinExistence type="predicted"/>
<reference evidence="2" key="1">
    <citation type="journal article" date="2014" name="Front. Microbiol.">
        <title>High frequency of phylogenetically diverse reductive dehalogenase-homologous genes in deep subseafloor sedimentary metagenomes.</title>
        <authorList>
            <person name="Kawai M."/>
            <person name="Futagami T."/>
            <person name="Toyoda A."/>
            <person name="Takaki Y."/>
            <person name="Nishi S."/>
            <person name="Hori S."/>
            <person name="Arai W."/>
            <person name="Tsubouchi T."/>
            <person name="Morono Y."/>
            <person name="Uchiyama I."/>
            <person name="Ito T."/>
            <person name="Fujiyama A."/>
            <person name="Inagaki F."/>
            <person name="Takami H."/>
        </authorList>
    </citation>
    <scope>NUCLEOTIDE SEQUENCE</scope>
    <source>
        <strain evidence="2">Expedition CK06-06</strain>
    </source>
</reference>
<dbReference type="Pfam" id="PF10648">
    <property type="entry name" value="Gmad2"/>
    <property type="match status" value="2"/>
</dbReference>
<accession>X1GGM9</accession>
<feature type="domain" description="Bacterial spore germination immunoglobulin-like" evidence="1">
    <location>
        <begin position="98"/>
        <end position="187"/>
    </location>
</feature>
<evidence type="ECO:0000313" key="2">
    <source>
        <dbReference type="EMBL" id="GAH32183.1"/>
    </source>
</evidence>
<feature type="non-terminal residue" evidence="2">
    <location>
        <position position="220"/>
    </location>
</feature>
<evidence type="ECO:0000259" key="1">
    <source>
        <dbReference type="Pfam" id="PF10648"/>
    </source>
</evidence>
<gene>
    <name evidence="2" type="ORF">S03H2_23677</name>
</gene>
<comment type="caution">
    <text evidence="2">The sequence shown here is derived from an EMBL/GenBank/DDBJ whole genome shotgun (WGS) entry which is preliminary data.</text>
</comment>
<dbReference type="AlphaFoldDB" id="X1GGM9"/>
<name>X1GGM9_9ZZZZ</name>
<organism evidence="2">
    <name type="scientific">marine sediment metagenome</name>
    <dbReference type="NCBI Taxonomy" id="412755"/>
    <lineage>
        <taxon>unclassified sequences</taxon>
        <taxon>metagenomes</taxon>
        <taxon>ecological metagenomes</taxon>
    </lineage>
</organism>
<feature type="non-terminal residue" evidence="2">
    <location>
        <position position="1"/>
    </location>
</feature>
<sequence>PQPVQISGMGGGLFEGNVVVQVLDAGGNVLALETTTVNAPDAGSGREGPWSVQMVIPVKPGTVGQIHAFSTTPADGSVTTSTSVAVTFGRSIEVNTYIEISEPLGNSVLNESTFTVSGTGGGTFEGTVVVQALDAGGNVLAEQPTIIDAPNAGLGKAGPWSVQLSVSTNPGTIGKINAYSPSPVDGSIMAASSVNVTYGEGEAVKSFIKITEPTKGEFRP</sequence>
<dbReference type="EMBL" id="BARU01012984">
    <property type="protein sequence ID" value="GAH32183.1"/>
    <property type="molecule type" value="Genomic_DNA"/>
</dbReference>